<organism evidence="2 3">
    <name type="scientific">Lentinula raphanica</name>
    <dbReference type="NCBI Taxonomy" id="153919"/>
    <lineage>
        <taxon>Eukaryota</taxon>
        <taxon>Fungi</taxon>
        <taxon>Dikarya</taxon>
        <taxon>Basidiomycota</taxon>
        <taxon>Agaricomycotina</taxon>
        <taxon>Agaricomycetes</taxon>
        <taxon>Agaricomycetidae</taxon>
        <taxon>Agaricales</taxon>
        <taxon>Marasmiineae</taxon>
        <taxon>Omphalotaceae</taxon>
        <taxon>Lentinula</taxon>
    </lineage>
</organism>
<comment type="caution">
    <text evidence="2">The sequence shown here is derived from an EMBL/GenBank/DDBJ whole genome shotgun (WGS) entry which is preliminary data.</text>
</comment>
<keyword evidence="1" id="KW-0732">Signal</keyword>
<name>A0AA38PCE8_9AGAR</name>
<reference evidence="2" key="1">
    <citation type="submission" date="2022-08" db="EMBL/GenBank/DDBJ databases">
        <authorList>
            <consortium name="DOE Joint Genome Institute"/>
            <person name="Min B."/>
            <person name="Riley R."/>
            <person name="Sierra-Patev S."/>
            <person name="Naranjo-Ortiz M."/>
            <person name="Looney B."/>
            <person name="Konkel Z."/>
            <person name="Slot J.C."/>
            <person name="Sakamoto Y."/>
            <person name="Steenwyk J.L."/>
            <person name="Rokas A."/>
            <person name="Carro J."/>
            <person name="Camarero S."/>
            <person name="Ferreira P."/>
            <person name="Molpeceres G."/>
            <person name="Ruiz-Duenas F.J."/>
            <person name="Serrano A."/>
            <person name="Henrissat B."/>
            <person name="Drula E."/>
            <person name="Hughes K.W."/>
            <person name="Mata J.L."/>
            <person name="Ishikawa N.K."/>
            <person name="Vargas-Isla R."/>
            <person name="Ushijima S."/>
            <person name="Smith C.A."/>
            <person name="Ahrendt S."/>
            <person name="Andreopoulos W."/>
            <person name="He G."/>
            <person name="Labutti K."/>
            <person name="Lipzen A."/>
            <person name="Ng V."/>
            <person name="Sandor L."/>
            <person name="Barry K."/>
            <person name="Martinez A.T."/>
            <person name="Xiao Y."/>
            <person name="Gibbons J.G."/>
            <person name="Terashima K."/>
            <person name="Hibbett D.S."/>
            <person name="Grigoriev I.V."/>
        </authorList>
    </citation>
    <scope>NUCLEOTIDE SEQUENCE</scope>
    <source>
        <strain evidence="2">TFB9207</strain>
    </source>
</reference>
<keyword evidence="3" id="KW-1185">Reference proteome</keyword>
<accession>A0AA38PCE8</accession>
<proteinExistence type="predicted"/>
<sequence>MKLIRVIGFSVLSATALGSIIPRASNTIQDDLQNAANLCVSLKSTIDQIKPPVNGNTLLGLVTGANRLSAAFRTTANDAQVSTTSTDSQALAYIQLINSSMDTCVIPALNELAADASLLSPYNAEIEAELQSLHASYATCVTNLLAITPAAEKAQASQAAAKPNNALANCLKAYA</sequence>
<dbReference type="EMBL" id="MU806099">
    <property type="protein sequence ID" value="KAJ3840006.1"/>
    <property type="molecule type" value="Genomic_DNA"/>
</dbReference>
<feature type="signal peptide" evidence="1">
    <location>
        <begin position="1"/>
        <end position="18"/>
    </location>
</feature>
<dbReference type="AlphaFoldDB" id="A0AA38PCE8"/>
<dbReference type="Proteomes" id="UP001163846">
    <property type="component" value="Unassembled WGS sequence"/>
</dbReference>
<evidence type="ECO:0000313" key="3">
    <source>
        <dbReference type="Proteomes" id="UP001163846"/>
    </source>
</evidence>
<protein>
    <submittedName>
        <fullName evidence="2">Uncharacterized protein</fullName>
    </submittedName>
</protein>
<evidence type="ECO:0000313" key="2">
    <source>
        <dbReference type="EMBL" id="KAJ3840006.1"/>
    </source>
</evidence>
<evidence type="ECO:0000256" key="1">
    <source>
        <dbReference type="SAM" id="SignalP"/>
    </source>
</evidence>
<gene>
    <name evidence="2" type="ORF">F5878DRAFT_709097</name>
</gene>
<feature type="chain" id="PRO_5041453977" evidence="1">
    <location>
        <begin position="19"/>
        <end position="175"/>
    </location>
</feature>